<dbReference type="Proteomes" id="UP001153365">
    <property type="component" value="Unassembled WGS sequence"/>
</dbReference>
<keyword evidence="1" id="KW-0472">Membrane</keyword>
<comment type="caution">
    <text evidence="2">The sequence shown here is derived from an EMBL/GenBank/DDBJ whole genome shotgun (WGS) entry which is preliminary data.</text>
</comment>
<keyword evidence="1" id="KW-1133">Transmembrane helix</keyword>
<organism evidence="2 3">
    <name type="scientific">Phakopsora pachyrhizi</name>
    <name type="common">Asian soybean rust disease fungus</name>
    <dbReference type="NCBI Taxonomy" id="170000"/>
    <lineage>
        <taxon>Eukaryota</taxon>
        <taxon>Fungi</taxon>
        <taxon>Dikarya</taxon>
        <taxon>Basidiomycota</taxon>
        <taxon>Pucciniomycotina</taxon>
        <taxon>Pucciniomycetes</taxon>
        <taxon>Pucciniales</taxon>
        <taxon>Phakopsoraceae</taxon>
        <taxon>Phakopsora</taxon>
    </lineage>
</organism>
<keyword evidence="1" id="KW-0812">Transmembrane</keyword>
<accession>A0AAV0AK01</accession>
<proteinExistence type="predicted"/>
<dbReference type="AlphaFoldDB" id="A0AAV0AK01"/>
<reference evidence="2" key="1">
    <citation type="submission" date="2022-06" db="EMBL/GenBank/DDBJ databases">
        <authorList>
            <consortium name="SYNGENTA / RWTH Aachen University"/>
        </authorList>
    </citation>
    <scope>NUCLEOTIDE SEQUENCE</scope>
</reference>
<evidence type="ECO:0000313" key="3">
    <source>
        <dbReference type="Proteomes" id="UP001153365"/>
    </source>
</evidence>
<feature type="transmembrane region" description="Helical" evidence="1">
    <location>
        <begin position="48"/>
        <end position="70"/>
    </location>
</feature>
<sequence length="73" mass="8215">ILILILSLSLSYPYPYPYLILILILSLSLSLSYPYPLNPMGGLYYTCVYNKALMLLSSTTSFLSCSLLLWDPS</sequence>
<protein>
    <submittedName>
        <fullName evidence="2">Expressed protein</fullName>
    </submittedName>
</protein>
<evidence type="ECO:0000256" key="1">
    <source>
        <dbReference type="SAM" id="Phobius"/>
    </source>
</evidence>
<feature type="transmembrane region" description="Helical" evidence="1">
    <location>
        <begin position="16"/>
        <end position="36"/>
    </location>
</feature>
<dbReference type="EMBL" id="CALTRL010000396">
    <property type="protein sequence ID" value="CAH7667868.1"/>
    <property type="molecule type" value="Genomic_DNA"/>
</dbReference>
<evidence type="ECO:0000313" key="2">
    <source>
        <dbReference type="EMBL" id="CAH7667868.1"/>
    </source>
</evidence>
<name>A0AAV0AK01_PHAPC</name>
<gene>
    <name evidence="2" type="ORF">PPACK8108_LOCUS2303</name>
</gene>
<keyword evidence="3" id="KW-1185">Reference proteome</keyword>
<feature type="non-terminal residue" evidence="2">
    <location>
        <position position="1"/>
    </location>
</feature>